<dbReference type="Pfam" id="PF00595">
    <property type="entry name" value="PDZ"/>
    <property type="match status" value="1"/>
</dbReference>
<dbReference type="PANTHER" id="PTHR15963:SF5">
    <property type="entry name" value="SHORT SPINDLE 6, ISOFORM A"/>
    <property type="match status" value="1"/>
</dbReference>
<evidence type="ECO:0000256" key="3">
    <source>
        <dbReference type="SAM" id="MobiDB-lite"/>
    </source>
</evidence>
<dbReference type="SMART" id="SM00228">
    <property type="entry name" value="PDZ"/>
    <property type="match status" value="1"/>
</dbReference>
<gene>
    <name evidence="5" type="ORF">GSLYS_00019282001</name>
</gene>
<comment type="subcellular location">
    <subcellularLocation>
        <location evidence="1">Cytoplasm</location>
    </subcellularLocation>
</comment>
<dbReference type="Gene3D" id="2.30.42.10">
    <property type="match status" value="1"/>
</dbReference>
<comment type="caution">
    <text evidence="5">The sequence shown here is derived from an EMBL/GenBank/DDBJ whole genome shotgun (WGS) entry which is preliminary data.</text>
</comment>
<keyword evidence="2" id="KW-0963">Cytoplasm</keyword>
<dbReference type="EMBL" id="CAXITT010000749">
    <property type="protein sequence ID" value="CAL1545905.1"/>
    <property type="molecule type" value="Genomic_DNA"/>
</dbReference>
<evidence type="ECO:0000313" key="5">
    <source>
        <dbReference type="EMBL" id="CAL1545905.1"/>
    </source>
</evidence>
<dbReference type="PANTHER" id="PTHR15963">
    <property type="entry name" value="GENERAL RECEPTOR FOR PHOSPHOINOSITIDES 1-ASSOCIATED SCAFFOLD PROTEIN-RELATED"/>
    <property type="match status" value="1"/>
</dbReference>
<feature type="compositionally biased region" description="Low complexity" evidence="3">
    <location>
        <begin position="548"/>
        <end position="562"/>
    </location>
</feature>
<reference evidence="5 6" key="1">
    <citation type="submission" date="2024-04" db="EMBL/GenBank/DDBJ databases">
        <authorList>
            <consortium name="Genoscope - CEA"/>
            <person name="William W."/>
        </authorList>
    </citation>
    <scope>NUCLEOTIDE SEQUENCE [LARGE SCALE GENOMIC DNA]</scope>
</reference>
<feature type="region of interest" description="Disordered" evidence="3">
    <location>
        <begin position="489"/>
        <end position="518"/>
    </location>
</feature>
<name>A0AAV2IHY0_LYMST</name>
<proteinExistence type="predicted"/>
<dbReference type="AlphaFoldDB" id="A0AAV2IHY0"/>
<evidence type="ECO:0000256" key="1">
    <source>
        <dbReference type="ARBA" id="ARBA00004496"/>
    </source>
</evidence>
<evidence type="ECO:0000313" key="6">
    <source>
        <dbReference type="Proteomes" id="UP001497497"/>
    </source>
</evidence>
<keyword evidence="6" id="KW-1185">Reference proteome</keyword>
<feature type="region of interest" description="Disordered" evidence="3">
    <location>
        <begin position="544"/>
        <end position="563"/>
    </location>
</feature>
<dbReference type="InterPro" id="IPR052122">
    <property type="entry name" value="Intracell_Traff_Signaling_Reg"/>
</dbReference>
<dbReference type="GO" id="GO:0005737">
    <property type="term" value="C:cytoplasm"/>
    <property type="evidence" value="ECO:0007669"/>
    <property type="project" value="UniProtKB-SubCell"/>
</dbReference>
<evidence type="ECO:0000256" key="2">
    <source>
        <dbReference type="ARBA" id="ARBA00022490"/>
    </source>
</evidence>
<organism evidence="5 6">
    <name type="scientific">Lymnaea stagnalis</name>
    <name type="common">Great pond snail</name>
    <name type="synonym">Helix stagnalis</name>
    <dbReference type="NCBI Taxonomy" id="6523"/>
    <lineage>
        <taxon>Eukaryota</taxon>
        <taxon>Metazoa</taxon>
        <taxon>Spiralia</taxon>
        <taxon>Lophotrochozoa</taxon>
        <taxon>Mollusca</taxon>
        <taxon>Gastropoda</taxon>
        <taxon>Heterobranchia</taxon>
        <taxon>Euthyneura</taxon>
        <taxon>Panpulmonata</taxon>
        <taxon>Hygrophila</taxon>
        <taxon>Lymnaeoidea</taxon>
        <taxon>Lymnaeidae</taxon>
        <taxon>Lymnaea</taxon>
    </lineage>
</organism>
<accession>A0AAV2IHY0</accession>
<sequence length="583" mass="64330">MIRSRSFQLNNDAGNDDHSREIKTELPRLKISVGADIHVLAKDREILTDPEETRRRRAIRLVRSKANSWGFTLQTYGIRNKRTKEVEVMSYVDYVEINGPAWVAGMRRGDIILSVNGESVEAATHNELVNKIKRSGHELRLVVLFEDCCTKVELHERYLKLKKLLSGKLRELRHLEEEERKLNHGSPLSRLDSFRQSTSSSLCSDWDSYSLITSDGLDQIVANKFVSRAKYSDLSELSSNGSIPSQSICDVSIDSSVTDPSINYATTKIAESDALNKPFLETEQLTSRGVYSRGECATEEIDRVNIQGKELENASKDSIPCQDNVSEALNTELGIVADTSQCPNCCLSSCCCFIHLSPEPILDDQSLSETRKKSGLYQPDTAILDFDISKDKIAVKADLNDSAVVYGCVESAVSGGVESGDVSSCVNSLLNVDLCPPKKKHITGLDANNIESATVTVIVNSAGQRKDMNWTTNQTQAVLESKGDVHTVPLKSEQEPIDSITVEDRSTDDSPVPPSFDIRRDKRQTRMSPLYGNTTPTLNTINEMPSGTVTKSSTSTCDKTSSIPPENLVDGILVNDTTLSTRL</sequence>
<dbReference type="Proteomes" id="UP001497497">
    <property type="component" value="Unassembled WGS sequence"/>
</dbReference>
<evidence type="ECO:0000259" key="4">
    <source>
        <dbReference type="PROSITE" id="PS50106"/>
    </source>
</evidence>
<dbReference type="InterPro" id="IPR036034">
    <property type="entry name" value="PDZ_sf"/>
</dbReference>
<protein>
    <recommendedName>
        <fullName evidence="4">PDZ domain-containing protein</fullName>
    </recommendedName>
</protein>
<feature type="domain" description="PDZ" evidence="4">
    <location>
        <begin position="58"/>
        <end position="147"/>
    </location>
</feature>
<dbReference type="InterPro" id="IPR001478">
    <property type="entry name" value="PDZ"/>
</dbReference>
<dbReference type="PROSITE" id="PS50106">
    <property type="entry name" value="PDZ"/>
    <property type="match status" value="1"/>
</dbReference>
<dbReference type="SUPFAM" id="SSF50156">
    <property type="entry name" value="PDZ domain-like"/>
    <property type="match status" value="1"/>
</dbReference>